<dbReference type="CDD" id="cd13778">
    <property type="entry name" value="Aar2_C"/>
    <property type="match status" value="1"/>
</dbReference>
<dbReference type="EMBL" id="LT635767">
    <property type="protein sequence ID" value="SGZ56054.1"/>
    <property type="molecule type" value="Genomic_DNA"/>
</dbReference>
<dbReference type="InterPro" id="IPR033647">
    <property type="entry name" value="Aar2_N"/>
</dbReference>
<protein>
    <submittedName>
        <fullName evidence="4">CIC11C00000002790</fullName>
    </submittedName>
</protein>
<dbReference type="InterPro" id="IPR038516">
    <property type="entry name" value="AAR2_N_sf"/>
</dbReference>
<name>A0A1L0DUN3_9ASCO</name>
<evidence type="ECO:0000313" key="5">
    <source>
        <dbReference type="Proteomes" id="UP000182259"/>
    </source>
</evidence>
<dbReference type="PANTHER" id="PTHR12689">
    <property type="entry name" value="A1 CISTRON SPLICING FACTOR AAR2-RELATED"/>
    <property type="match status" value="1"/>
</dbReference>
<reference evidence="4 5" key="1">
    <citation type="submission" date="2016-10" db="EMBL/GenBank/DDBJ databases">
        <authorList>
            <person name="de Groot N.N."/>
        </authorList>
    </citation>
    <scope>NUCLEOTIDE SEQUENCE [LARGE SCALE GENOMIC DNA]</scope>
    <source>
        <strain evidence="4 5">PYCC 4715</strain>
    </source>
</reference>
<accession>A0A1L0DUN3</accession>
<gene>
    <name evidence="4" type="ORF">SAMEA4029009_CIC11G00000002790</name>
</gene>
<dbReference type="Proteomes" id="UP000182259">
    <property type="component" value="Chromosome IV"/>
</dbReference>
<evidence type="ECO:0000259" key="3">
    <source>
        <dbReference type="Pfam" id="PF20981"/>
    </source>
</evidence>
<sequence>MSRPPQTTLVLGNVSSLTIIGIDTQFFMANELIRGIKVIPEGHHFFHYSESTETGEAIRYGHWFSCNDGDIISVEFSEDSCVFTHNANPIPTLSTDYAYMVAYPESIETWTKLTKYVDAEALWEYCPPANIPISTATPLKEENMVLLETLQSRDSNQKFEDQTDKELKYTILQFKLSGPRSSSDEVEVTRNFLEKSWYLTQLFGHDPELLLAEIQISFLHFIILGNLCSCTQWLMLLKLVLMSSRFLLGNMRFAQEFLGLLVLQLDKLPTEYMSSLDIGVVDMKTYTEVMEDLSYIRINDITWSKIRELNRHKFSFDLSFHKKIDADNFEVYDMDDYDEDDEDAPAVVM</sequence>
<dbReference type="InterPro" id="IPR038514">
    <property type="entry name" value="AAR2_C_sf"/>
</dbReference>
<evidence type="ECO:0000259" key="2">
    <source>
        <dbReference type="Pfam" id="PF05282"/>
    </source>
</evidence>
<dbReference type="AlphaFoldDB" id="A0A1L0DUN3"/>
<dbReference type="Pfam" id="PF05282">
    <property type="entry name" value="AAR2"/>
    <property type="match status" value="1"/>
</dbReference>
<dbReference type="InterPro" id="IPR007946">
    <property type="entry name" value="AAR2"/>
</dbReference>
<dbReference type="GO" id="GO:0000244">
    <property type="term" value="P:spliceosomal tri-snRNP complex assembly"/>
    <property type="evidence" value="ECO:0007669"/>
    <property type="project" value="TreeGrafter"/>
</dbReference>
<dbReference type="Gene3D" id="2.60.34.20">
    <property type="match status" value="1"/>
</dbReference>
<dbReference type="PANTHER" id="PTHR12689:SF4">
    <property type="entry name" value="PROTEIN AAR2 HOMOLOG"/>
    <property type="match status" value="1"/>
</dbReference>
<dbReference type="Gene3D" id="1.25.40.550">
    <property type="entry name" value="Aar2, C-terminal domain-like"/>
    <property type="match status" value="1"/>
</dbReference>
<proteinExistence type="inferred from homology"/>
<dbReference type="Pfam" id="PF20981">
    <property type="entry name" value="AAR2_1st"/>
    <property type="match status" value="1"/>
</dbReference>
<dbReference type="CDD" id="cd13777">
    <property type="entry name" value="Aar2_N"/>
    <property type="match status" value="1"/>
</dbReference>
<dbReference type="InterPro" id="IPR033648">
    <property type="entry name" value="AAR2_C"/>
</dbReference>
<feature type="domain" description="AAR2 C-terminal" evidence="2">
    <location>
        <begin position="183"/>
        <end position="294"/>
    </location>
</feature>
<comment type="similarity">
    <text evidence="1">Belongs to the AAR2 family.</text>
</comment>
<evidence type="ECO:0000313" key="4">
    <source>
        <dbReference type="EMBL" id="SGZ56054.1"/>
    </source>
</evidence>
<evidence type="ECO:0000256" key="1">
    <source>
        <dbReference type="ARBA" id="ARBA00006281"/>
    </source>
</evidence>
<organism evidence="4 5">
    <name type="scientific">Sungouiella intermedia</name>
    <dbReference type="NCBI Taxonomy" id="45354"/>
    <lineage>
        <taxon>Eukaryota</taxon>
        <taxon>Fungi</taxon>
        <taxon>Dikarya</taxon>
        <taxon>Ascomycota</taxon>
        <taxon>Saccharomycotina</taxon>
        <taxon>Pichiomycetes</taxon>
        <taxon>Metschnikowiaceae</taxon>
        <taxon>Sungouiella</taxon>
    </lineage>
</organism>
<feature type="domain" description="AAR2 N-terminal" evidence="3">
    <location>
        <begin position="6"/>
        <end position="126"/>
    </location>
</feature>